<dbReference type="Gene3D" id="1.10.3210.10">
    <property type="entry name" value="Hypothetical protein af1432"/>
    <property type="match status" value="1"/>
</dbReference>
<evidence type="ECO:0000259" key="1">
    <source>
        <dbReference type="Pfam" id="PF01966"/>
    </source>
</evidence>
<dbReference type="SUPFAM" id="SSF109604">
    <property type="entry name" value="HD-domain/PDEase-like"/>
    <property type="match status" value="1"/>
</dbReference>
<evidence type="ECO:0000313" key="2">
    <source>
        <dbReference type="EMBL" id="KAF1994563.1"/>
    </source>
</evidence>
<dbReference type="InterPro" id="IPR003607">
    <property type="entry name" value="HD/PDEase_dom"/>
</dbReference>
<dbReference type="InterPro" id="IPR006674">
    <property type="entry name" value="HD_domain"/>
</dbReference>
<dbReference type="OrthoDB" id="2378324at2759"/>
<dbReference type="EMBL" id="ML977656">
    <property type="protein sequence ID" value="KAF1994563.1"/>
    <property type="molecule type" value="Genomic_DNA"/>
</dbReference>
<accession>A0A6A5VYD2</accession>
<reference evidence="2" key="1">
    <citation type="journal article" date="2020" name="Stud. Mycol.">
        <title>101 Dothideomycetes genomes: a test case for predicting lifestyles and emergence of pathogens.</title>
        <authorList>
            <person name="Haridas S."/>
            <person name="Albert R."/>
            <person name="Binder M."/>
            <person name="Bloem J."/>
            <person name="Labutti K."/>
            <person name="Salamov A."/>
            <person name="Andreopoulos B."/>
            <person name="Baker S."/>
            <person name="Barry K."/>
            <person name="Bills G."/>
            <person name="Bluhm B."/>
            <person name="Cannon C."/>
            <person name="Castanera R."/>
            <person name="Culley D."/>
            <person name="Daum C."/>
            <person name="Ezra D."/>
            <person name="Gonzalez J."/>
            <person name="Henrissat B."/>
            <person name="Kuo A."/>
            <person name="Liang C."/>
            <person name="Lipzen A."/>
            <person name="Lutzoni F."/>
            <person name="Magnuson J."/>
            <person name="Mondo S."/>
            <person name="Nolan M."/>
            <person name="Ohm R."/>
            <person name="Pangilinan J."/>
            <person name="Park H.-J."/>
            <person name="Ramirez L."/>
            <person name="Alfaro M."/>
            <person name="Sun H."/>
            <person name="Tritt A."/>
            <person name="Yoshinaga Y."/>
            <person name="Zwiers L.-H."/>
            <person name="Turgeon B."/>
            <person name="Goodwin S."/>
            <person name="Spatafora J."/>
            <person name="Crous P."/>
            <person name="Grigoriev I."/>
        </authorList>
    </citation>
    <scope>NUCLEOTIDE SEQUENCE</scope>
    <source>
        <strain evidence="2">CBS 123094</strain>
    </source>
</reference>
<name>A0A6A5VYD2_9PLEO</name>
<keyword evidence="3" id="KW-1185">Reference proteome</keyword>
<dbReference type="PANTHER" id="PTHR35569">
    <property type="entry name" value="CYANAMIDE HYDRATASE DDI2-RELATED"/>
    <property type="match status" value="1"/>
</dbReference>
<sequence length="234" mass="26127">MTVSLNLHATISVPTSPLITKALAYAREHMDDNGYKHVVRSWLISQALIDHLPSSQKEHIDREAASIGAILHDLGWSETPGLTSDDKRFEVDGANAARDFIRKEGLKEEWDEHRIQLLWDIIALHTSSGIAPYKQPEVAFTHMGIFTELAGVGPVKAEVGDMITVTQEEFDNIAKEYPREGLRGYVKGVMCGLCTRKPETTYDNFVGGFGDRFVEGYSREGKEVSDKLMVTMTE</sequence>
<protein>
    <recommendedName>
        <fullName evidence="1">HD domain-containing protein</fullName>
    </recommendedName>
</protein>
<evidence type="ECO:0000313" key="3">
    <source>
        <dbReference type="Proteomes" id="UP000799779"/>
    </source>
</evidence>
<dbReference type="Proteomes" id="UP000799779">
    <property type="component" value="Unassembled WGS sequence"/>
</dbReference>
<organism evidence="2 3">
    <name type="scientific">Amniculicola lignicola CBS 123094</name>
    <dbReference type="NCBI Taxonomy" id="1392246"/>
    <lineage>
        <taxon>Eukaryota</taxon>
        <taxon>Fungi</taxon>
        <taxon>Dikarya</taxon>
        <taxon>Ascomycota</taxon>
        <taxon>Pezizomycotina</taxon>
        <taxon>Dothideomycetes</taxon>
        <taxon>Pleosporomycetidae</taxon>
        <taxon>Pleosporales</taxon>
        <taxon>Amniculicolaceae</taxon>
        <taxon>Amniculicola</taxon>
    </lineage>
</organism>
<dbReference type="PANTHER" id="PTHR35569:SF1">
    <property type="entry name" value="CYANAMIDE HYDRATASE DDI2-RELATED"/>
    <property type="match status" value="1"/>
</dbReference>
<dbReference type="CDD" id="cd00077">
    <property type="entry name" value="HDc"/>
    <property type="match status" value="1"/>
</dbReference>
<proteinExistence type="predicted"/>
<feature type="domain" description="HD" evidence="1">
    <location>
        <begin position="35"/>
        <end position="131"/>
    </location>
</feature>
<dbReference type="Pfam" id="PF01966">
    <property type="entry name" value="HD"/>
    <property type="match status" value="1"/>
</dbReference>
<gene>
    <name evidence="2" type="ORF">P154DRAFT_526997</name>
</gene>
<dbReference type="AlphaFoldDB" id="A0A6A5VYD2"/>